<dbReference type="PATRIC" id="fig|760154.4.peg.258"/>
<name>I3XUG4_SULBS</name>
<dbReference type="STRING" id="760154.Sulba_0261"/>
<proteinExistence type="predicted"/>
<dbReference type="Gene3D" id="2.160.20.70">
    <property type="match status" value="1"/>
</dbReference>
<feature type="domain" description="Septum formation inhibitor MinC C-terminal" evidence="1">
    <location>
        <begin position="104"/>
        <end position="148"/>
    </location>
</feature>
<accession>I3XUG4</accession>
<organism evidence="2 3">
    <name type="scientific">Sulfurospirillum barnesii (strain ATCC 700032 / DSM 10660 / SES-3)</name>
    <dbReference type="NCBI Taxonomy" id="760154"/>
    <lineage>
        <taxon>Bacteria</taxon>
        <taxon>Pseudomonadati</taxon>
        <taxon>Campylobacterota</taxon>
        <taxon>Epsilonproteobacteria</taxon>
        <taxon>Campylobacterales</taxon>
        <taxon>Sulfurospirillaceae</taxon>
        <taxon>Sulfurospirillum</taxon>
    </lineage>
</organism>
<dbReference type="InterPro" id="IPR005526">
    <property type="entry name" value="Septum_form_inhib_MinC_C"/>
</dbReference>
<dbReference type="InterPro" id="IPR016098">
    <property type="entry name" value="CAP/MinC_C"/>
</dbReference>
<dbReference type="RefSeq" id="WP_014768470.1">
    <property type="nucleotide sequence ID" value="NC_018002.1"/>
</dbReference>
<sequence>MKVAQKNVRVFHIEIDDEAIFLDYFRKNSLLLKEFLLLVEGKITKNIAFVLDQSGVCYKEINHCHIRLGGIKKETPLLEEPYCEESPSKEKFVETKTVEKLRLFDRPIRSGEEIIETLPMVIFGRVNSGAKVFCEESVSIYGIIDGLVQCDGEYIVLNGISPRGHLIFNGEIIDRDVLKPNVLQKIVMRDHVIEIKEIV</sequence>
<reference evidence="2 3" key="1">
    <citation type="submission" date="2012-06" db="EMBL/GenBank/DDBJ databases">
        <title>Complete sequence of Sulfurospirillum barnesii SES-3.</title>
        <authorList>
            <consortium name="US DOE Joint Genome Institute"/>
            <person name="Lucas S."/>
            <person name="Han J."/>
            <person name="Lapidus A."/>
            <person name="Cheng J.-F."/>
            <person name="Goodwin L."/>
            <person name="Pitluck S."/>
            <person name="Peters L."/>
            <person name="Ovchinnikova G."/>
            <person name="Lu M."/>
            <person name="Detter J.C."/>
            <person name="Han C."/>
            <person name="Tapia R."/>
            <person name="Land M."/>
            <person name="Hauser L."/>
            <person name="Kyrpides N."/>
            <person name="Ivanova N."/>
            <person name="Pagani I."/>
            <person name="Stolz J."/>
            <person name="Arkin A."/>
            <person name="Dehal P."/>
            <person name="Oremland R."/>
            <person name="Saltikov C."/>
            <person name="Basu P."/>
            <person name="Hollibaugh J."/>
            <person name="Newman D."/>
            <person name="Stolyar S."/>
            <person name="Hazen T."/>
            <person name="Woyke T."/>
        </authorList>
    </citation>
    <scope>NUCLEOTIDE SEQUENCE [LARGE SCALE GENOMIC DNA]</scope>
    <source>
        <strain evidence="3">ATCC 700032 / DSM 10660 / SES-3</strain>
    </source>
</reference>
<dbReference type="HOGENOM" id="CLU_114483_0_0_7"/>
<keyword evidence="3" id="KW-1185">Reference proteome</keyword>
<dbReference type="KEGG" id="sba:Sulba_0261"/>
<dbReference type="Proteomes" id="UP000006176">
    <property type="component" value="Chromosome"/>
</dbReference>
<evidence type="ECO:0000259" key="1">
    <source>
        <dbReference type="Pfam" id="PF03775"/>
    </source>
</evidence>
<dbReference type="EMBL" id="CP003333">
    <property type="protein sequence ID" value="AFL67588.1"/>
    <property type="molecule type" value="Genomic_DNA"/>
</dbReference>
<dbReference type="GO" id="GO:0000902">
    <property type="term" value="P:cell morphogenesis"/>
    <property type="evidence" value="ECO:0007669"/>
    <property type="project" value="InterPro"/>
</dbReference>
<dbReference type="OrthoDB" id="5323841at2"/>
<dbReference type="SUPFAM" id="SSF63848">
    <property type="entry name" value="Cell-division inhibitor MinC, C-terminal domain"/>
    <property type="match status" value="1"/>
</dbReference>
<gene>
    <name evidence="2" type="ordered locus">Sulba_0261</name>
</gene>
<dbReference type="AlphaFoldDB" id="I3XUG4"/>
<evidence type="ECO:0000313" key="2">
    <source>
        <dbReference type="EMBL" id="AFL67588.1"/>
    </source>
</evidence>
<evidence type="ECO:0000313" key="3">
    <source>
        <dbReference type="Proteomes" id="UP000006176"/>
    </source>
</evidence>
<protein>
    <submittedName>
        <fullName evidence="2">Septum formation inhibitor</fullName>
    </submittedName>
</protein>
<dbReference type="eggNOG" id="COG0850">
    <property type="taxonomic scope" value="Bacteria"/>
</dbReference>
<dbReference type="InterPro" id="IPR036145">
    <property type="entry name" value="MinC_C_sf"/>
</dbReference>
<dbReference type="Pfam" id="PF03775">
    <property type="entry name" value="MinC_C"/>
    <property type="match status" value="1"/>
</dbReference>